<dbReference type="InterPro" id="IPR000719">
    <property type="entry name" value="Prot_kinase_dom"/>
</dbReference>
<gene>
    <name evidence="2" type="ORF">SteCoe_1565</name>
</gene>
<dbReference type="OrthoDB" id="308139at2759"/>
<evidence type="ECO:0000259" key="1">
    <source>
        <dbReference type="PROSITE" id="PS50011"/>
    </source>
</evidence>
<dbReference type="PROSITE" id="PS50011">
    <property type="entry name" value="PROTEIN_KINASE_DOM"/>
    <property type="match status" value="1"/>
</dbReference>
<comment type="caution">
    <text evidence="2">The sequence shown here is derived from an EMBL/GenBank/DDBJ whole genome shotgun (WGS) entry which is preliminary data.</text>
</comment>
<organism evidence="2 3">
    <name type="scientific">Stentor coeruleus</name>
    <dbReference type="NCBI Taxonomy" id="5963"/>
    <lineage>
        <taxon>Eukaryota</taxon>
        <taxon>Sar</taxon>
        <taxon>Alveolata</taxon>
        <taxon>Ciliophora</taxon>
        <taxon>Postciliodesmatophora</taxon>
        <taxon>Heterotrichea</taxon>
        <taxon>Heterotrichida</taxon>
        <taxon>Stentoridae</taxon>
        <taxon>Stentor</taxon>
    </lineage>
</organism>
<dbReference type="GO" id="GO:0005524">
    <property type="term" value="F:ATP binding"/>
    <property type="evidence" value="ECO:0007669"/>
    <property type="project" value="InterPro"/>
</dbReference>
<dbReference type="SUPFAM" id="SSF56112">
    <property type="entry name" value="Protein kinase-like (PK-like)"/>
    <property type="match status" value="1"/>
</dbReference>
<proteinExistence type="predicted"/>
<feature type="domain" description="Protein kinase" evidence="1">
    <location>
        <begin position="6"/>
        <end position="275"/>
    </location>
</feature>
<dbReference type="PANTHER" id="PTHR24362:SF309">
    <property type="entry name" value="PROTEIN KINASE DOMAIN-CONTAINING PROTEIN"/>
    <property type="match status" value="1"/>
</dbReference>
<dbReference type="GO" id="GO:0004672">
    <property type="term" value="F:protein kinase activity"/>
    <property type="evidence" value="ECO:0007669"/>
    <property type="project" value="InterPro"/>
</dbReference>
<evidence type="ECO:0000313" key="2">
    <source>
        <dbReference type="EMBL" id="OMJ95186.1"/>
    </source>
</evidence>
<name>A0A1R2D1U8_9CILI</name>
<accession>A0A1R2D1U8</accession>
<dbReference type="AlphaFoldDB" id="A0A1R2D1U8"/>
<dbReference type="SMART" id="SM00220">
    <property type="entry name" value="S_TKc"/>
    <property type="match status" value="1"/>
</dbReference>
<dbReference type="InterPro" id="IPR008271">
    <property type="entry name" value="Ser/Thr_kinase_AS"/>
</dbReference>
<keyword evidence="3" id="KW-1185">Reference proteome</keyword>
<evidence type="ECO:0000313" key="3">
    <source>
        <dbReference type="Proteomes" id="UP000187209"/>
    </source>
</evidence>
<dbReference type="CDD" id="cd00180">
    <property type="entry name" value="PKc"/>
    <property type="match status" value="1"/>
</dbReference>
<dbReference type="EMBL" id="MPUH01000016">
    <property type="protein sequence ID" value="OMJ95186.1"/>
    <property type="molecule type" value="Genomic_DNA"/>
</dbReference>
<dbReference type="Proteomes" id="UP000187209">
    <property type="component" value="Unassembled WGS sequence"/>
</dbReference>
<dbReference type="Pfam" id="PF00069">
    <property type="entry name" value="Pkinase"/>
    <property type="match status" value="1"/>
</dbReference>
<sequence length="421" mass="48981">MADDVEYQSLIYKRGDSVEIYKGIYKPNNSPICIKVLFCDSIEAANEILQESFNMMRFKDIPNIVKIYKADLSQSNNRYFVRVIMEYYEEGDLKKLIRSRLPNNYWSEGELLNHLLLLVETFALLETRKVAHRDIKPENIFVSDFGKRLIVGDLGSAKEKIKNISETIAGTPLYLSPEVRKAYSDHLMGNTLYNFSHDPFKSDVYSLGLTFLYMASLRECTDLLQMGDLEIKTQNRINELERYPSLKNILSKMLAFNKDQRISFSELFEEIKPKTVVVEQQICFKCERRMKSSKYVFDKYICNNCYEISSQLLWAYQYPCVKCNKMINNEGCVNCQFYRCSYCKCFKHNNSCIQEKSEKNSPNELPCLFCLSNNTISYGNLKGYYFTCLTDPSNHKYCVVCSRSIGYSHAVCSLIIQMKIT</sequence>
<reference evidence="2 3" key="1">
    <citation type="submission" date="2016-11" db="EMBL/GenBank/DDBJ databases">
        <title>The macronuclear genome of Stentor coeruleus: a giant cell with tiny introns.</title>
        <authorList>
            <person name="Slabodnick M."/>
            <person name="Ruby J.G."/>
            <person name="Reiff S.B."/>
            <person name="Swart E.C."/>
            <person name="Gosai S."/>
            <person name="Prabakaran S."/>
            <person name="Witkowska E."/>
            <person name="Larue G.E."/>
            <person name="Fisher S."/>
            <person name="Freeman R.M."/>
            <person name="Gunawardena J."/>
            <person name="Chu W."/>
            <person name="Stover N.A."/>
            <person name="Gregory B.D."/>
            <person name="Nowacki M."/>
            <person name="Derisi J."/>
            <person name="Roy S.W."/>
            <person name="Marshall W.F."/>
            <person name="Sood P."/>
        </authorList>
    </citation>
    <scope>NUCLEOTIDE SEQUENCE [LARGE SCALE GENOMIC DNA]</scope>
    <source>
        <strain evidence="2">WM001</strain>
    </source>
</reference>
<dbReference type="Gene3D" id="1.10.510.10">
    <property type="entry name" value="Transferase(Phosphotransferase) domain 1"/>
    <property type="match status" value="1"/>
</dbReference>
<protein>
    <recommendedName>
        <fullName evidence="1">Protein kinase domain-containing protein</fullName>
    </recommendedName>
</protein>
<dbReference type="PANTHER" id="PTHR24362">
    <property type="entry name" value="SERINE/THREONINE-PROTEIN KINASE NEK"/>
    <property type="match status" value="1"/>
</dbReference>
<dbReference type="PROSITE" id="PS00108">
    <property type="entry name" value="PROTEIN_KINASE_ST"/>
    <property type="match status" value="1"/>
</dbReference>
<dbReference type="InterPro" id="IPR011009">
    <property type="entry name" value="Kinase-like_dom_sf"/>
</dbReference>